<dbReference type="SMART" id="SM00320">
    <property type="entry name" value="WD40"/>
    <property type="match status" value="1"/>
</dbReference>
<dbReference type="PANTHER" id="PTHR16017">
    <property type="entry name" value="GASTRULATION DEFECTIVE PROTEIN 1-RELATED"/>
    <property type="match status" value="1"/>
</dbReference>
<dbReference type="InterPro" id="IPR051858">
    <property type="entry name" value="WD_repeat_GAD-1"/>
</dbReference>
<dbReference type="GO" id="GO:0035861">
    <property type="term" value="C:site of double-strand break"/>
    <property type="evidence" value="ECO:0007669"/>
    <property type="project" value="TreeGrafter"/>
</dbReference>
<dbReference type="EMBL" id="KZ998353">
    <property type="protein sequence ID" value="RKO86256.1"/>
    <property type="molecule type" value="Genomic_DNA"/>
</dbReference>
<dbReference type="Gene3D" id="2.130.10.10">
    <property type="entry name" value="YVTN repeat-like/Quinoprotein amine dehydrogenase"/>
    <property type="match status" value="1"/>
</dbReference>
<dbReference type="Proteomes" id="UP000269721">
    <property type="component" value="Unassembled WGS sequence"/>
</dbReference>
<dbReference type="PANTHER" id="PTHR16017:SF0">
    <property type="entry name" value="WD REPEAT-CONTAINING PROTEIN 70"/>
    <property type="match status" value="1"/>
</dbReference>
<feature type="compositionally biased region" description="Low complexity" evidence="4">
    <location>
        <begin position="41"/>
        <end position="55"/>
    </location>
</feature>
<organism evidence="5 6">
    <name type="scientific">Blyttiomyces helicus</name>
    <dbReference type="NCBI Taxonomy" id="388810"/>
    <lineage>
        <taxon>Eukaryota</taxon>
        <taxon>Fungi</taxon>
        <taxon>Fungi incertae sedis</taxon>
        <taxon>Chytridiomycota</taxon>
        <taxon>Chytridiomycota incertae sedis</taxon>
        <taxon>Chytridiomycetes</taxon>
        <taxon>Chytridiomycetes incertae sedis</taxon>
        <taxon>Blyttiomyces</taxon>
    </lineage>
</organism>
<name>A0A4P9W7X4_9FUNG</name>
<evidence type="ECO:0000256" key="2">
    <source>
        <dbReference type="ARBA" id="ARBA00022737"/>
    </source>
</evidence>
<feature type="region of interest" description="Disordered" evidence="4">
    <location>
        <begin position="1"/>
        <end position="135"/>
    </location>
</feature>
<dbReference type="SUPFAM" id="SSF50978">
    <property type="entry name" value="WD40 repeat-like"/>
    <property type="match status" value="1"/>
</dbReference>
<dbReference type="InterPro" id="IPR036322">
    <property type="entry name" value="WD40_repeat_dom_sf"/>
</dbReference>
<keyword evidence="2" id="KW-0677">Repeat</keyword>
<evidence type="ECO:0000256" key="4">
    <source>
        <dbReference type="SAM" id="MobiDB-lite"/>
    </source>
</evidence>
<evidence type="ECO:0000256" key="1">
    <source>
        <dbReference type="ARBA" id="ARBA00022574"/>
    </source>
</evidence>
<dbReference type="AlphaFoldDB" id="A0A4P9W7X4"/>
<dbReference type="InterPro" id="IPR001680">
    <property type="entry name" value="WD40_rpt"/>
</dbReference>
<feature type="compositionally biased region" description="Acidic residues" evidence="4">
    <location>
        <begin position="81"/>
        <end position="102"/>
    </location>
</feature>
<dbReference type="PROSITE" id="PS00678">
    <property type="entry name" value="WD_REPEATS_1"/>
    <property type="match status" value="1"/>
</dbReference>
<keyword evidence="6" id="KW-1185">Reference proteome</keyword>
<accession>A0A4P9W7X4</accession>
<dbReference type="InterPro" id="IPR019775">
    <property type="entry name" value="WD40_repeat_CS"/>
</dbReference>
<dbReference type="PROSITE" id="PS50082">
    <property type="entry name" value="WD_REPEATS_2"/>
    <property type="match status" value="1"/>
</dbReference>
<evidence type="ECO:0000313" key="5">
    <source>
        <dbReference type="EMBL" id="RKO86256.1"/>
    </source>
</evidence>
<feature type="compositionally biased region" description="Acidic residues" evidence="4">
    <location>
        <begin position="62"/>
        <end position="71"/>
    </location>
</feature>
<evidence type="ECO:0000256" key="3">
    <source>
        <dbReference type="PROSITE-ProRule" id="PRU00221"/>
    </source>
</evidence>
<feature type="repeat" description="WD" evidence="3">
    <location>
        <begin position="128"/>
        <end position="162"/>
    </location>
</feature>
<dbReference type="InterPro" id="IPR015943">
    <property type="entry name" value="WD40/YVTN_repeat-like_dom_sf"/>
</dbReference>
<reference evidence="6" key="1">
    <citation type="journal article" date="2018" name="Nat. Microbiol.">
        <title>Leveraging single-cell genomics to expand the fungal tree of life.</title>
        <authorList>
            <person name="Ahrendt S.R."/>
            <person name="Quandt C.A."/>
            <person name="Ciobanu D."/>
            <person name="Clum A."/>
            <person name="Salamov A."/>
            <person name="Andreopoulos B."/>
            <person name="Cheng J.F."/>
            <person name="Woyke T."/>
            <person name="Pelin A."/>
            <person name="Henrissat B."/>
            <person name="Reynolds N.K."/>
            <person name="Benny G.L."/>
            <person name="Smith M.E."/>
            <person name="James T.Y."/>
            <person name="Grigoriev I.V."/>
        </authorList>
    </citation>
    <scope>NUCLEOTIDE SEQUENCE [LARGE SCALE GENOMIC DNA]</scope>
</reference>
<protein>
    <submittedName>
        <fullName evidence="5">Uncharacterized protein</fullName>
    </submittedName>
</protein>
<dbReference type="OrthoDB" id="10264376at2759"/>
<evidence type="ECO:0000313" key="6">
    <source>
        <dbReference type="Proteomes" id="UP000269721"/>
    </source>
</evidence>
<sequence length="181" mass="19431">MASEEEAMMAMMGFGGFGKKTQPRNAPPPPDAFDTTRRVVPPSSSSAPNPAQSLPSKHRPDDDDEDEADDGDIGRKPKADGDDEEEEEEEDGDEADVGDVDLDALPVSHQAKLHDHSKLINTPLSPSNRSSLQTVSALSLDPSGARLATGGRDSMVKLWDFNGMGAEMRPFRSFEPCPGNP</sequence>
<feature type="non-terminal residue" evidence="5">
    <location>
        <position position="181"/>
    </location>
</feature>
<dbReference type="PROSITE" id="PS50294">
    <property type="entry name" value="WD_REPEATS_REGION"/>
    <property type="match status" value="1"/>
</dbReference>
<gene>
    <name evidence="5" type="ORF">BDK51DRAFT_30946</name>
</gene>
<keyword evidence="1 3" id="KW-0853">WD repeat</keyword>
<feature type="compositionally biased region" description="Polar residues" evidence="4">
    <location>
        <begin position="119"/>
        <end position="135"/>
    </location>
</feature>
<dbReference type="GO" id="GO:0005634">
    <property type="term" value="C:nucleus"/>
    <property type="evidence" value="ECO:0007669"/>
    <property type="project" value="TreeGrafter"/>
</dbReference>
<proteinExistence type="predicted"/>